<dbReference type="InParanoid" id="J0LDY2"/>
<keyword evidence="1" id="KW-0479">Metal-binding</keyword>
<accession>J0LDY2</accession>
<dbReference type="OrthoDB" id="432970at2759"/>
<evidence type="ECO:0000313" key="7">
    <source>
        <dbReference type="Proteomes" id="UP000006514"/>
    </source>
</evidence>
<evidence type="ECO:0000256" key="4">
    <source>
        <dbReference type="PROSITE-ProRule" id="PRU00134"/>
    </source>
</evidence>
<keyword evidence="7" id="KW-1185">Reference proteome</keyword>
<sequence length="370" mass="42579">MAFHTPDRAANSFVMTAGRIDSEWLPHEATRPALIRDIFLQLREYDIPEVEAIREAIIGLEKDKDPSVALFYQWYRRAAVRGSDGQRLISWKQTSKFDSKHLFFRSLDTGRLLSMALADFRVQFSAYQHDWDHWSNCGKGEETDGIAKYLNYTLITHMHTLLVLRNFHDMGAADIPFIFVDWTADELERVLDYFVALSAPKEERDDKRLAEEFDSLLLSIRGHGCTPCMYQADLITRALFSDPAVEYLPPFVVFQPIRSDRKARVLFRAPDCAPPLSLLQSLPNTCGGTGCDTKTHPTCGAYVWDRLHVLRPGSHLVRPYNRVRGVLCNHWPCHTQEGLVQCSRCKEVRYCCPQHQAADWHIHKRVCEAR</sequence>
<gene>
    <name evidence="6" type="ORF">AURDEDRAFT_188883</name>
</gene>
<dbReference type="KEGG" id="adl:AURDEDRAFT_188883"/>
<keyword evidence="2 4" id="KW-0863">Zinc-finger</keyword>
<evidence type="ECO:0000256" key="3">
    <source>
        <dbReference type="ARBA" id="ARBA00022833"/>
    </source>
</evidence>
<evidence type="ECO:0000256" key="2">
    <source>
        <dbReference type="ARBA" id="ARBA00022771"/>
    </source>
</evidence>
<dbReference type="OMA" id="WICTIEE"/>
<dbReference type="GO" id="GO:0008270">
    <property type="term" value="F:zinc ion binding"/>
    <property type="evidence" value="ECO:0007669"/>
    <property type="project" value="UniProtKB-KW"/>
</dbReference>
<dbReference type="PROSITE" id="PS50865">
    <property type="entry name" value="ZF_MYND_2"/>
    <property type="match status" value="1"/>
</dbReference>
<dbReference type="SUPFAM" id="SSF144232">
    <property type="entry name" value="HIT/MYND zinc finger-like"/>
    <property type="match status" value="1"/>
</dbReference>
<name>J0LDY2_AURST</name>
<evidence type="ECO:0000256" key="1">
    <source>
        <dbReference type="ARBA" id="ARBA00022723"/>
    </source>
</evidence>
<dbReference type="eggNOG" id="ENOG502SN5J">
    <property type="taxonomic scope" value="Eukaryota"/>
</dbReference>
<dbReference type="EMBL" id="JH687913">
    <property type="protein sequence ID" value="EJD34933.1"/>
    <property type="molecule type" value="Genomic_DNA"/>
</dbReference>
<keyword evidence="3" id="KW-0862">Zinc</keyword>
<dbReference type="AlphaFoldDB" id="J0LDY2"/>
<evidence type="ECO:0000259" key="5">
    <source>
        <dbReference type="PROSITE" id="PS50865"/>
    </source>
</evidence>
<proteinExistence type="predicted"/>
<evidence type="ECO:0000313" key="6">
    <source>
        <dbReference type="EMBL" id="EJD34933.1"/>
    </source>
</evidence>
<dbReference type="Pfam" id="PF01753">
    <property type="entry name" value="zf-MYND"/>
    <property type="match status" value="1"/>
</dbReference>
<dbReference type="Proteomes" id="UP000006514">
    <property type="component" value="Unassembled WGS sequence"/>
</dbReference>
<organism evidence="6 7">
    <name type="scientific">Auricularia subglabra (strain TFB-10046 / SS5)</name>
    <name type="common">White-rot fungus</name>
    <name type="synonym">Auricularia delicata (strain TFB10046)</name>
    <dbReference type="NCBI Taxonomy" id="717982"/>
    <lineage>
        <taxon>Eukaryota</taxon>
        <taxon>Fungi</taxon>
        <taxon>Dikarya</taxon>
        <taxon>Basidiomycota</taxon>
        <taxon>Agaricomycotina</taxon>
        <taxon>Agaricomycetes</taxon>
        <taxon>Auriculariales</taxon>
        <taxon>Auriculariaceae</taxon>
        <taxon>Auricularia</taxon>
    </lineage>
</organism>
<protein>
    <recommendedName>
        <fullName evidence="5">MYND-type domain-containing protein</fullName>
    </recommendedName>
</protein>
<dbReference type="InterPro" id="IPR002893">
    <property type="entry name" value="Znf_MYND"/>
</dbReference>
<feature type="domain" description="MYND-type" evidence="5">
    <location>
        <begin position="330"/>
        <end position="367"/>
    </location>
</feature>
<dbReference type="Gene3D" id="6.10.140.2220">
    <property type="match status" value="1"/>
</dbReference>
<reference evidence="7" key="1">
    <citation type="journal article" date="2012" name="Science">
        <title>The Paleozoic origin of enzymatic lignin decomposition reconstructed from 31 fungal genomes.</title>
        <authorList>
            <person name="Floudas D."/>
            <person name="Binder M."/>
            <person name="Riley R."/>
            <person name="Barry K."/>
            <person name="Blanchette R.A."/>
            <person name="Henrissat B."/>
            <person name="Martinez A.T."/>
            <person name="Otillar R."/>
            <person name="Spatafora J.W."/>
            <person name="Yadav J.S."/>
            <person name="Aerts A."/>
            <person name="Benoit I."/>
            <person name="Boyd A."/>
            <person name="Carlson A."/>
            <person name="Copeland A."/>
            <person name="Coutinho P.M."/>
            <person name="de Vries R.P."/>
            <person name="Ferreira P."/>
            <person name="Findley K."/>
            <person name="Foster B."/>
            <person name="Gaskell J."/>
            <person name="Glotzer D."/>
            <person name="Gorecki P."/>
            <person name="Heitman J."/>
            <person name="Hesse C."/>
            <person name="Hori C."/>
            <person name="Igarashi K."/>
            <person name="Jurgens J.A."/>
            <person name="Kallen N."/>
            <person name="Kersten P."/>
            <person name="Kohler A."/>
            <person name="Kuees U."/>
            <person name="Kumar T.K.A."/>
            <person name="Kuo A."/>
            <person name="LaButti K."/>
            <person name="Larrondo L.F."/>
            <person name="Lindquist E."/>
            <person name="Ling A."/>
            <person name="Lombard V."/>
            <person name="Lucas S."/>
            <person name="Lundell T."/>
            <person name="Martin R."/>
            <person name="McLaughlin D.J."/>
            <person name="Morgenstern I."/>
            <person name="Morin E."/>
            <person name="Murat C."/>
            <person name="Nagy L.G."/>
            <person name="Nolan M."/>
            <person name="Ohm R.A."/>
            <person name="Patyshakuliyeva A."/>
            <person name="Rokas A."/>
            <person name="Ruiz-Duenas F.J."/>
            <person name="Sabat G."/>
            <person name="Salamov A."/>
            <person name="Samejima M."/>
            <person name="Schmutz J."/>
            <person name="Slot J.C."/>
            <person name="St John F."/>
            <person name="Stenlid J."/>
            <person name="Sun H."/>
            <person name="Sun S."/>
            <person name="Syed K."/>
            <person name="Tsang A."/>
            <person name="Wiebenga A."/>
            <person name="Young D."/>
            <person name="Pisabarro A."/>
            <person name="Eastwood D.C."/>
            <person name="Martin F."/>
            <person name="Cullen D."/>
            <person name="Grigoriev I.V."/>
            <person name="Hibbett D.S."/>
        </authorList>
    </citation>
    <scope>NUCLEOTIDE SEQUENCE [LARGE SCALE GENOMIC DNA]</scope>
    <source>
        <strain evidence="7">TFB10046</strain>
    </source>
</reference>